<evidence type="ECO:0000256" key="4">
    <source>
        <dbReference type="SAM" id="MobiDB-lite"/>
    </source>
</evidence>
<gene>
    <name evidence="6" type="ORF">M407DRAFT_18171</name>
</gene>
<dbReference type="PROSITE" id="PS50005">
    <property type="entry name" value="TPR"/>
    <property type="match status" value="3"/>
</dbReference>
<dbReference type="SUPFAM" id="SSF48452">
    <property type="entry name" value="TPR-like"/>
    <property type="match status" value="2"/>
</dbReference>
<dbReference type="PANTHER" id="PTHR45641">
    <property type="entry name" value="TETRATRICOPEPTIDE REPEAT PROTEIN (AFU_ORTHOLOGUE AFUA_6G03870)"/>
    <property type="match status" value="1"/>
</dbReference>
<dbReference type="STRING" id="1051891.A0A0C3QW30"/>
<reference evidence="6 7" key="1">
    <citation type="submission" date="2014-04" db="EMBL/GenBank/DDBJ databases">
        <authorList>
            <consortium name="DOE Joint Genome Institute"/>
            <person name="Kuo A."/>
            <person name="Girlanda M."/>
            <person name="Perotto S."/>
            <person name="Kohler A."/>
            <person name="Nagy L.G."/>
            <person name="Floudas D."/>
            <person name="Copeland A."/>
            <person name="Barry K.W."/>
            <person name="Cichocki N."/>
            <person name="Veneault-Fourrey C."/>
            <person name="LaButti K."/>
            <person name="Lindquist E.A."/>
            <person name="Lipzen A."/>
            <person name="Lundell T."/>
            <person name="Morin E."/>
            <person name="Murat C."/>
            <person name="Sun H."/>
            <person name="Tunlid A."/>
            <person name="Henrissat B."/>
            <person name="Grigoriev I.V."/>
            <person name="Hibbett D.S."/>
            <person name="Martin F."/>
            <person name="Nordberg H.P."/>
            <person name="Cantor M.N."/>
            <person name="Hua S.X."/>
        </authorList>
    </citation>
    <scope>NUCLEOTIDE SEQUENCE [LARGE SCALE GENOMIC DNA]</scope>
    <source>
        <strain evidence="6 7">MUT 4182</strain>
    </source>
</reference>
<dbReference type="Gene3D" id="1.10.510.10">
    <property type="entry name" value="Transferase(Phosphotransferase) domain 1"/>
    <property type="match status" value="1"/>
</dbReference>
<name>A0A0C3QW30_9AGAM</name>
<dbReference type="OrthoDB" id="431454at2759"/>
<dbReference type="AlphaFoldDB" id="A0A0C3QW30"/>
<dbReference type="PROSITE" id="PS50011">
    <property type="entry name" value="PROTEIN_KINASE_DOM"/>
    <property type="match status" value="1"/>
</dbReference>
<reference evidence="7" key="2">
    <citation type="submission" date="2015-01" db="EMBL/GenBank/DDBJ databases">
        <title>Evolutionary Origins and Diversification of the Mycorrhizal Mutualists.</title>
        <authorList>
            <consortium name="DOE Joint Genome Institute"/>
            <consortium name="Mycorrhizal Genomics Consortium"/>
            <person name="Kohler A."/>
            <person name="Kuo A."/>
            <person name="Nagy L.G."/>
            <person name="Floudas D."/>
            <person name="Copeland A."/>
            <person name="Barry K.W."/>
            <person name="Cichocki N."/>
            <person name="Veneault-Fourrey C."/>
            <person name="LaButti K."/>
            <person name="Lindquist E.A."/>
            <person name="Lipzen A."/>
            <person name="Lundell T."/>
            <person name="Morin E."/>
            <person name="Murat C."/>
            <person name="Riley R."/>
            <person name="Ohm R."/>
            <person name="Sun H."/>
            <person name="Tunlid A."/>
            <person name="Henrissat B."/>
            <person name="Grigoriev I.V."/>
            <person name="Hibbett D.S."/>
            <person name="Martin F."/>
        </authorList>
    </citation>
    <scope>NUCLEOTIDE SEQUENCE [LARGE SCALE GENOMIC DNA]</scope>
    <source>
        <strain evidence="7">MUT 4182</strain>
    </source>
</reference>
<evidence type="ECO:0000313" key="7">
    <source>
        <dbReference type="Proteomes" id="UP000054248"/>
    </source>
</evidence>
<feature type="repeat" description="TPR" evidence="3">
    <location>
        <begin position="496"/>
        <end position="529"/>
    </location>
</feature>
<dbReference type="Proteomes" id="UP000054248">
    <property type="component" value="Unassembled WGS sequence"/>
</dbReference>
<dbReference type="Gene3D" id="1.25.40.10">
    <property type="entry name" value="Tetratricopeptide repeat domain"/>
    <property type="match status" value="2"/>
</dbReference>
<dbReference type="SMART" id="SM00028">
    <property type="entry name" value="TPR"/>
    <property type="match status" value="9"/>
</dbReference>
<dbReference type="Pfam" id="PF13424">
    <property type="entry name" value="TPR_12"/>
    <property type="match status" value="2"/>
</dbReference>
<dbReference type="InterPro" id="IPR011009">
    <property type="entry name" value="Kinase-like_dom_sf"/>
</dbReference>
<evidence type="ECO:0000256" key="3">
    <source>
        <dbReference type="PROSITE-ProRule" id="PRU00339"/>
    </source>
</evidence>
<dbReference type="Pfam" id="PF14938">
    <property type="entry name" value="SNAP"/>
    <property type="match status" value="1"/>
</dbReference>
<organism evidence="6 7">
    <name type="scientific">Tulasnella calospora MUT 4182</name>
    <dbReference type="NCBI Taxonomy" id="1051891"/>
    <lineage>
        <taxon>Eukaryota</taxon>
        <taxon>Fungi</taxon>
        <taxon>Dikarya</taxon>
        <taxon>Basidiomycota</taxon>
        <taxon>Agaricomycotina</taxon>
        <taxon>Agaricomycetes</taxon>
        <taxon>Cantharellales</taxon>
        <taxon>Tulasnellaceae</taxon>
        <taxon>Tulasnella</taxon>
    </lineage>
</organism>
<evidence type="ECO:0000256" key="2">
    <source>
        <dbReference type="ARBA" id="ARBA00022803"/>
    </source>
</evidence>
<keyword evidence="2 3" id="KW-0802">TPR repeat</keyword>
<evidence type="ECO:0000256" key="1">
    <source>
        <dbReference type="ARBA" id="ARBA00022737"/>
    </source>
</evidence>
<feature type="repeat" description="TPR" evidence="3">
    <location>
        <begin position="456"/>
        <end position="489"/>
    </location>
</feature>
<dbReference type="InterPro" id="IPR000719">
    <property type="entry name" value="Prot_kinase_dom"/>
</dbReference>
<keyword evidence="7" id="KW-1185">Reference proteome</keyword>
<dbReference type="InterPro" id="IPR019734">
    <property type="entry name" value="TPR_rpt"/>
</dbReference>
<feature type="region of interest" description="Disordered" evidence="4">
    <location>
        <begin position="1"/>
        <end position="20"/>
    </location>
</feature>
<accession>A0A0C3QW30</accession>
<feature type="domain" description="Protein kinase" evidence="5">
    <location>
        <begin position="58"/>
        <end position="357"/>
    </location>
</feature>
<dbReference type="InterPro" id="IPR011990">
    <property type="entry name" value="TPR-like_helical_dom_sf"/>
</dbReference>
<dbReference type="GO" id="GO:0004672">
    <property type="term" value="F:protein kinase activity"/>
    <property type="evidence" value="ECO:0007669"/>
    <property type="project" value="InterPro"/>
</dbReference>
<dbReference type="Pfam" id="PF00069">
    <property type="entry name" value="Pkinase"/>
    <property type="match status" value="1"/>
</dbReference>
<evidence type="ECO:0000259" key="5">
    <source>
        <dbReference type="PROSITE" id="PS50011"/>
    </source>
</evidence>
<dbReference type="HOGENOM" id="CLU_000288_7_37_1"/>
<dbReference type="PANTHER" id="PTHR45641:SF19">
    <property type="entry name" value="NEPHROCYSTIN-3"/>
    <property type="match status" value="1"/>
</dbReference>
<proteinExistence type="predicted"/>
<evidence type="ECO:0000313" key="6">
    <source>
        <dbReference type="EMBL" id="KIO33019.1"/>
    </source>
</evidence>
<dbReference type="GO" id="GO:0005524">
    <property type="term" value="F:ATP binding"/>
    <property type="evidence" value="ECO:0007669"/>
    <property type="project" value="InterPro"/>
</dbReference>
<feature type="repeat" description="TPR" evidence="3">
    <location>
        <begin position="376"/>
        <end position="409"/>
    </location>
</feature>
<keyword evidence="1" id="KW-0677">Repeat</keyword>
<feature type="compositionally biased region" description="Polar residues" evidence="4">
    <location>
        <begin position="1"/>
        <end position="18"/>
    </location>
</feature>
<dbReference type="SUPFAM" id="SSF56112">
    <property type="entry name" value="Protein kinase-like (PK-like)"/>
    <property type="match status" value="1"/>
</dbReference>
<protein>
    <recommendedName>
        <fullName evidence="5">Protein kinase domain-containing protein</fullName>
    </recommendedName>
</protein>
<sequence length="842" mass="94499">MSESMNQKEQSSRSTSAQEAAIAEVEDYMKRLRIHPRKVLESLSHLRIDGARIKPIEGQPPKAGGKAEVEAAILASGKESGSSESDEEEYVAVKKLRFDDTDDDRTLAPLAHEVNLLNNLSHESVVEILGFVENVEQGVAWMVFAWQGNGNLREFIRSAKWELPERVSLIDDVARGLSYLHGRDPPICHGDLKSNRAMITDFGSARAVDSVAETALKGVPAAKATPTPHSAAMEAQEAESVTAEIAPSGDFITMTGPAWTVRWAAPELLHGDLPGLASDIWALGWISWEAVTGNFPFEKENNIIVIVRITKGDLPPVETDDQFHQIKALCSLMRECWKLDTSERPTAVKCRQAISYMNQIVPSSREVGNLSEPRSSGLLYALGQIQLEDSMYTKAQEYFQRSLKVAESVGDERATAKVVKAIGDVYRMRDEYSKAEESYIQARDIYSQIGHQLGFAQSVDSLGDVYLLRNEYSKAEESFIQARDIYSQTGHQRGFAQSLRSLGEVYQTLDEYSKAEESYMEARNIYSQIGDQLGFAQSVFSLGDVYRLRDEDSKAEELYIQARDIYSQLGNRVEFAKTLDRLGAVYLVREEYSKAEESLIQARDIYSQVGEPLGFAQSVHGLGDVYHMREEYTKAEESYIQARDIYSRIGNQLGLAQSLDRMGLVHVAREEYARAEESYSEAQQIYDRIGDMRLSANILWYRGVLHCAQDQYREAVRLVVEGSTIYGRLGLEEVVKECDELLERIHTLPHLPPPMPIQTSPMTLNTTQLSSWSDKQLVDEHRRLSQVILSSGRESTSPETVPGTFDQLPPLIAMLILKKAREDREFIEAELLLRDVALPGKQ</sequence>
<dbReference type="EMBL" id="KN822951">
    <property type="protein sequence ID" value="KIO33019.1"/>
    <property type="molecule type" value="Genomic_DNA"/>
</dbReference>